<keyword evidence="1 7" id="KW-0444">Lipid biosynthesis</keyword>
<protein>
    <recommendedName>
        <fullName evidence="7">CDP-diacylglycerol--glycerol-3-phosphate 3-phosphatidyltransferase</fullName>
        <ecNumber evidence="7">2.7.8.5</ecNumber>
    </recommendedName>
</protein>
<keyword evidence="7" id="KW-0067">ATP-binding</keyword>
<keyword evidence="3" id="KW-0677">Repeat</keyword>
<name>A0A8H5F7K9_9AGAR</name>
<keyword evidence="4 7" id="KW-0443">Lipid metabolism</keyword>
<evidence type="ECO:0000256" key="8">
    <source>
        <dbReference type="SAM" id="MobiDB-lite"/>
    </source>
</evidence>
<dbReference type="InterPro" id="IPR016270">
    <property type="entry name" value="PGS1"/>
</dbReference>
<comment type="function">
    <text evidence="7">Functions in the biosynthesis of the anionic phospholipids phosphatidylglycerol and cardiolipin.</text>
</comment>
<dbReference type="GO" id="GO:0005739">
    <property type="term" value="C:mitochondrion"/>
    <property type="evidence" value="ECO:0007669"/>
    <property type="project" value="UniProtKB-SubCell"/>
</dbReference>
<dbReference type="Proteomes" id="UP000567179">
    <property type="component" value="Unassembled WGS sequence"/>
</dbReference>
<sequence>MWRFIRPILRPISSCRRRCISTTHLHPSVRDFTASLAEKQPVLQIDPTNIRILNQPSQFYANLLDMINAAERRIFLSTLYIGAEETELIDTLIHRLRVKPELKLTLILDFNRSTRPGKDSTANTLLPLLQQFPERVTISMFRSPSLRGILAKVVPPRFNEGWGTWHAKVYGADDDVMISGANLNKSYFTDRQDRYIRFSDEPLLAQYCFDFLSKVSSFSYNLLPTQNSAETGHADNLYLYSSGSYTLTWPDSNSHPHQFHSLAQSTLSQFQNSYRDTTTRDEPTNPSKALLIPVIQAGQFNIREEENVFHQLFRYLARQASRSLLDLTSGYFSIYPPYQRLILNVPNVDCRIVAAAPKANGFYGSKGVSGRIPEGYTLYEQRFMRAVSRAGKLWKGPSPSEGHGVLLNEWEKPGWTYHAKGIWLTPTADSSPTLTLFGSTNLNSRSAHIDTELSFVMVLPASSSSPRATGPDPDAPPPTTKTTRDGNSAVVTSASPSPMTSEDPMEMLRRDLAREIGAIRANAGEWKGGERKVRWTTQLIVWLVKGML</sequence>
<dbReference type="EC" id="2.7.8.5" evidence="7"/>
<evidence type="ECO:0000256" key="1">
    <source>
        <dbReference type="ARBA" id="ARBA00022516"/>
    </source>
</evidence>
<dbReference type="PANTHER" id="PTHR12586">
    <property type="entry name" value="CDP-DIACYLGLYCEROL--SERINE O-PHOSPHATIDYLTRANSFERASE"/>
    <property type="match status" value="1"/>
</dbReference>
<keyword evidence="7" id="KW-0496">Mitochondrion</keyword>
<accession>A0A8H5F7K9</accession>
<evidence type="ECO:0000313" key="9">
    <source>
        <dbReference type="EMBL" id="KAF5326651.1"/>
    </source>
</evidence>
<dbReference type="EMBL" id="JAACJJ010000014">
    <property type="protein sequence ID" value="KAF5326651.1"/>
    <property type="molecule type" value="Genomic_DNA"/>
</dbReference>
<gene>
    <name evidence="9" type="ORF">D9619_004742</name>
</gene>
<evidence type="ECO:0000256" key="6">
    <source>
        <dbReference type="ARBA" id="ARBA00023264"/>
    </source>
</evidence>
<keyword evidence="6 7" id="KW-1208">Phospholipid metabolism</keyword>
<dbReference type="AlphaFoldDB" id="A0A8H5F7K9"/>
<keyword evidence="10" id="KW-1185">Reference proteome</keyword>
<dbReference type="SUPFAM" id="SSF56024">
    <property type="entry name" value="Phospholipase D/nuclease"/>
    <property type="match status" value="1"/>
</dbReference>
<reference evidence="9 10" key="1">
    <citation type="journal article" date="2020" name="ISME J.">
        <title>Uncovering the hidden diversity of litter-decomposition mechanisms in mushroom-forming fungi.</title>
        <authorList>
            <person name="Floudas D."/>
            <person name="Bentzer J."/>
            <person name="Ahren D."/>
            <person name="Johansson T."/>
            <person name="Persson P."/>
            <person name="Tunlid A."/>
        </authorList>
    </citation>
    <scope>NUCLEOTIDE SEQUENCE [LARGE SCALE GENOMIC DNA]</scope>
    <source>
        <strain evidence="9 10">CBS 101986</strain>
    </source>
</reference>
<evidence type="ECO:0000256" key="2">
    <source>
        <dbReference type="ARBA" id="ARBA00022679"/>
    </source>
</evidence>
<evidence type="ECO:0000256" key="4">
    <source>
        <dbReference type="ARBA" id="ARBA00023098"/>
    </source>
</evidence>
<dbReference type="OrthoDB" id="10250191at2759"/>
<comment type="subcellular location">
    <subcellularLocation>
        <location evidence="7">Mitochondrion</location>
    </subcellularLocation>
</comment>
<proteinExistence type="inferred from homology"/>
<keyword evidence="2 7" id="KW-0808">Transferase</keyword>
<dbReference type="Gene3D" id="3.30.870.10">
    <property type="entry name" value="Endonuclease Chain A"/>
    <property type="match status" value="2"/>
</dbReference>
<evidence type="ECO:0000256" key="5">
    <source>
        <dbReference type="ARBA" id="ARBA00023209"/>
    </source>
</evidence>
<dbReference type="CDD" id="cd09135">
    <property type="entry name" value="PLDc_PGS1_euk_1"/>
    <property type="match status" value="1"/>
</dbReference>
<feature type="region of interest" description="Disordered" evidence="8">
    <location>
        <begin position="462"/>
        <end position="503"/>
    </location>
</feature>
<dbReference type="GO" id="GO:0005524">
    <property type="term" value="F:ATP binding"/>
    <property type="evidence" value="ECO:0007669"/>
    <property type="project" value="UniProtKB-KW"/>
</dbReference>
<evidence type="ECO:0000256" key="7">
    <source>
        <dbReference type="RuleBase" id="RU365024"/>
    </source>
</evidence>
<dbReference type="PANTHER" id="PTHR12586:SF1">
    <property type="entry name" value="CDP-DIACYLGLYCEROL--GLYCEROL-3-PHOSPHATE 3-PHOSPHATIDYLTRANSFERASE, MITOCHONDRIAL"/>
    <property type="match status" value="1"/>
</dbReference>
<dbReference type="CDD" id="cd09137">
    <property type="entry name" value="PLDc_PGS1_euk_2"/>
    <property type="match status" value="1"/>
</dbReference>
<evidence type="ECO:0000256" key="3">
    <source>
        <dbReference type="ARBA" id="ARBA00022737"/>
    </source>
</evidence>
<evidence type="ECO:0000313" key="10">
    <source>
        <dbReference type="Proteomes" id="UP000567179"/>
    </source>
</evidence>
<dbReference type="UniPathway" id="UPA00084">
    <property type="reaction ID" value="UER00503"/>
</dbReference>
<comment type="caution">
    <text evidence="9">The sequence shown here is derived from an EMBL/GenBank/DDBJ whole genome shotgun (WGS) entry which is preliminary data.</text>
</comment>
<dbReference type="GO" id="GO:0032049">
    <property type="term" value="P:cardiolipin biosynthetic process"/>
    <property type="evidence" value="ECO:0007669"/>
    <property type="project" value="InterPro"/>
</dbReference>
<comment type="similarity">
    <text evidence="7">Belongs to the CDP-alcohol phosphatidyltransferase class-II family.</text>
</comment>
<feature type="compositionally biased region" description="Polar residues" evidence="8">
    <location>
        <begin position="489"/>
        <end position="500"/>
    </location>
</feature>
<keyword evidence="5 7" id="KW-0594">Phospholipid biosynthesis</keyword>
<comment type="pathway">
    <text evidence="7">Phospholipid metabolism; phosphatidylglycerol biosynthesis; phosphatidylglycerol from CDP-diacylglycerol: step 1/2.</text>
</comment>
<comment type="catalytic activity">
    <reaction evidence="7">
        <text>a CDP-1,2-diacyl-sn-glycerol + sn-glycerol 3-phosphate = a 1,2-diacyl-sn-glycero-3-phospho-(1'-sn-glycero-3'-phosphate) + CMP + H(+)</text>
        <dbReference type="Rhea" id="RHEA:12593"/>
        <dbReference type="ChEBI" id="CHEBI:15378"/>
        <dbReference type="ChEBI" id="CHEBI:57597"/>
        <dbReference type="ChEBI" id="CHEBI:58332"/>
        <dbReference type="ChEBI" id="CHEBI:60110"/>
        <dbReference type="ChEBI" id="CHEBI:60377"/>
        <dbReference type="EC" id="2.7.8.5"/>
    </reaction>
</comment>
<dbReference type="GO" id="GO:0008444">
    <property type="term" value="F:CDP-diacylglycerol-glycerol-3-phosphate 3-phosphatidyltransferase activity"/>
    <property type="evidence" value="ECO:0007669"/>
    <property type="project" value="UniProtKB-EC"/>
</dbReference>
<organism evidence="9 10">
    <name type="scientific">Psilocybe cf. subviscida</name>
    <dbReference type="NCBI Taxonomy" id="2480587"/>
    <lineage>
        <taxon>Eukaryota</taxon>
        <taxon>Fungi</taxon>
        <taxon>Dikarya</taxon>
        <taxon>Basidiomycota</taxon>
        <taxon>Agaricomycotina</taxon>
        <taxon>Agaricomycetes</taxon>
        <taxon>Agaricomycetidae</taxon>
        <taxon>Agaricales</taxon>
        <taxon>Agaricineae</taxon>
        <taxon>Strophariaceae</taxon>
        <taxon>Psilocybe</taxon>
    </lineage>
</organism>
<keyword evidence="7" id="KW-0547">Nucleotide-binding</keyword>